<dbReference type="STRING" id="268739.Nmlp_1152"/>
<dbReference type="KEGG" id="nmo:Nmlp_1152"/>
<keyword evidence="2" id="KW-1133">Transmembrane helix</keyword>
<dbReference type="AlphaFoldDB" id="M1XK69"/>
<sequence length="459" mass="47119">MSNSSPARQGTGLLATLLVALLVLSAVVASLGFAPVGTANANTGVHYVTDSGLEVEDASGGDAPRNEEAFPDANTLDLPGITLSADGTALMTLDQRQGSQTKLSDITAGSDITVDPDDKQAIVVTSEFNSLDFASANYDASNSDSDLTYDAESSASLTVRETGLPEGRTVEAIDPSTDTVLDSADVDSNGDVSFMSLPSGNHEVRLEDTSTQSSGGSDDDGDSASDVGDEGDTPDNGGDSSDDGDSASDVGDEGDTPDNGGDDGDSGDDGVEDGGDETSGPREPSGETSGDEEWVEPSEFHAVDIVDVQLVTAPANSVNATSIVTLDNPSTDDQRTDVRFVIDGEVVEERDVVVPGTERVNVTHSEILEEPGTHESASNIATRADDGGIIRTYDFEIGSVELDEDGTELASSSAVPPSGPDDADTGEAANARGTLSFALLGLVALVAVILGALYWRRSD</sequence>
<feature type="transmembrane region" description="Helical" evidence="2">
    <location>
        <begin position="435"/>
        <end position="455"/>
    </location>
</feature>
<dbReference type="Proteomes" id="UP000011867">
    <property type="component" value="Chromosome"/>
</dbReference>
<accession>M1XK69</accession>
<dbReference type="HOGENOM" id="CLU_595314_0_0_2"/>
<gene>
    <name evidence="3" type="ordered locus">Nmlp_1152</name>
</gene>
<evidence type="ECO:0000313" key="3">
    <source>
        <dbReference type="EMBL" id="CCQ35362.1"/>
    </source>
</evidence>
<name>M1XK69_NATM8</name>
<dbReference type="RefSeq" id="WP_015408211.1">
    <property type="nucleotide sequence ID" value="NC_020388.1"/>
</dbReference>
<dbReference type="OrthoDB" id="387453at2157"/>
<feature type="region of interest" description="Disordered" evidence="1">
    <location>
        <begin position="180"/>
        <end position="294"/>
    </location>
</feature>
<keyword evidence="2" id="KW-0472">Membrane</keyword>
<keyword evidence="4" id="KW-1185">Reference proteome</keyword>
<organism evidence="3 4">
    <name type="scientific">Natronomonas moolapensis (strain DSM 18674 / CECT 7526 / JCM 14361 / 8.8.11)</name>
    <dbReference type="NCBI Taxonomy" id="268739"/>
    <lineage>
        <taxon>Archaea</taxon>
        <taxon>Methanobacteriati</taxon>
        <taxon>Methanobacteriota</taxon>
        <taxon>Stenosarchaea group</taxon>
        <taxon>Halobacteria</taxon>
        <taxon>Halobacteriales</taxon>
        <taxon>Natronomonadaceae</taxon>
        <taxon>Natronomonas</taxon>
    </lineage>
</organism>
<feature type="compositionally biased region" description="Acidic residues" evidence="1">
    <location>
        <begin position="240"/>
        <end position="276"/>
    </location>
</feature>
<dbReference type="GeneID" id="14650561"/>
<evidence type="ECO:0000256" key="2">
    <source>
        <dbReference type="SAM" id="Phobius"/>
    </source>
</evidence>
<feature type="region of interest" description="Disordered" evidence="1">
    <location>
        <begin position="407"/>
        <end position="427"/>
    </location>
</feature>
<dbReference type="EMBL" id="HF582854">
    <property type="protein sequence ID" value="CCQ35362.1"/>
    <property type="molecule type" value="Genomic_DNA"/>
</dbReference>
<feature type="compositionally biased region" description="Acidic residues" evidence="1">
    <location>
        <begin position="217"/>
        <end position="233"/>
    </location>
</feature>
<dbReference type="eggNOG" id="arCOG07560">
    <property type="taxonomic scope" value="Archaea"/>
</dbReference>
<evidence type="ECO:0000256" key="1">
    <source>
        <dbReference type="SAM" id="MobiDB-lite"/>
    </source>
</evidence>
<proteinExistence type="predicted"/>
<evidence type="ECO:0000313" key="4">
    <source>
        <dbReference type="Proteomes" id="UP000011867"/>
    </source>
</evidence>
<reference evidence="3 4" key="1">
    <citation type="journal article" date="2013" name="Genome Announc.">
        <title>Genome of the haloarchaeon Natronomonas moolapensis, a neutrophilic member of a previously haloalkaliphilic genus.</title>
        <authorList>
            <person name="Dyall-Smith M.L."/>
            <person name="Pfeiffer F."/>
            <person name="Oberwinkler T."/>
            <person name="Klee K."/>
            <person name="Rampp M."/>
            <person name="Palm P."/>
            <person name="Gross K."/>
            <person name="Schuster S.C."/>
            <person name="Oesterhelt D."/>
        </authorList>
    </citation>
    <scope>NUCLEOTIDE SEQUENCE [LARGE SCALE GENOMIC DNA]</scope>
    <source>
        <strain evidence="4">DSM 18674 / JCM 14361 / 8.8.11</strain>
    </source>
</reference>
<keyword evidence="2" id="KW-0812">Transmembrane</keyword>
<protein>
    <submittedName>
        <fullName evidence="3">Probable secreted glycoprotein</fullName>
    </submittedName>
</protein>